<protein>
    <submittedName>
        <fullName evidence="1">Uncharacterized protein</fullName>
    </submittedName>
</protein>
<gene>
    <name evidence="1" type="ORF">LCGC14_1544040</name>
</gene>
<organism evidence="1">
    <name type="scientific">marine sediment metagenome</name>
    <dbReference type="NCBI Taxonomy" id="412755"/>
    <lineage>
        <taxon>unclassified sequences</taxon>
        <taxon>metagenomes</taxon>
        <taxon>ecological metagenomes</taxon>
    </lineage>
</organism>
<proteinExistence type="predicted"/>
<accession>A0A0F9L8A5</accession>
<reference evidence="1" key="1">
    <citation type="journal article" date="2015" name="Nature">
        <title>Complex archaea that bridge the gap between prokaryotes and eukaryotes.</title>
        <authorList>
            <person name="Spang A."/>
            <person name="Saw J.H."/>
            <person name="Jorgensen S.L."/>
            <person name="Zaremba-Niedzwiedzka K."/>
            <person name="Martijn J."/>
            <person name="Lind A.E."/>
            <person name="van Eijk R."/>
            <person name="Schleper C."/>
            <person name="Guy L."/>
            <person name="Ettema T.J."/>
        </authorList>
    </citation>
    <scope>NUCLEOTIDE SEQUENCE</scope>
</reference>
<comment type="caution">
    <text evidence="1">The sequence shown here is derived from an EMBL/GenBank/DDBJ whole genome shotgun (WGS) entry which is preliminary data.</text>
</comment>
<sequence length="192" mass="22888">MEDYSKYYDLNSYLFNEVSRKYQEQGYIYAFDFFCIIIWKANRAKTNIFKKITKIAKSYDLNKICEEITVNLYDIKANEEKLRYLIEHWQFGIPMASAILSVLFPDDFTVYDVRVCQILKKHGNLINKTNIEGIITGYFEYVKDVIDKIPKKKTLREKDVFLWGESFFLELTQDIKDGFTRLEKSKLETKKV</sequence>
<dbReference type="AlphaFoldDB" id="A0A0F9L8A5"/>
<name>A0A0F9L8A5_9ZZZZ</name>
<dbReference type="EMBL" id="LAZR01011720">
    <property type="protein sequence ID" value="KKM60225.1"/>
    <property type="molecule type" value="Genomic_DNA"/>
</dbReference>
<evidence type="ECO:0000313" key="1">
    <source>
        <dbReference type="EMBL" id="KKM60225.1"/>
    </source>
</evidence>